<dbReference type="Pfam" id="PF04820">
    <property type="entry name" value="Trp_halogenase"/>
    <property type="match status" value="1"/>
</dbReference>
<reference evidence="1 2" key="1">
    <citation type="submission" date="2019-07" db="EMBL/GenBank/DDBJ databases">
        <authorList>
            <person name="Park M."/>
        </authorList>
    </citation>
    <scope>NUCLEOTIDE SEQUENCE [LARGE SCALE GENOMIC DNA]</scope>
    <source>
        <strain evidence="1 2">KCTC32445</strain>
    </source>
</reference>
<evidence type="ECO:0000313" key="2">
    <source>
        <dbReference type="Proteomes" id="UP000320160"/>
    </source>
</evidence>
<organism evidence="1 2">
    <name type="scientific">Sphingorhabdus contaminans</name>
    <dbReference type="NCBI Taxonomy" id="1343899"/>
    <lineage>
        <taxon>Bacteria</taxon>
        <taxon>Pseudomonadati</taxon>
        <taxon>Pseudomonadota</taxon>
        <taxon>Alphaproteobacteria</taxon>
        <taxon>Sphingomonadales</taxon>
        <taxon>Sphingomonadaceae</taxon>
        <taxon>Sphingorhabdus</taxon>
    </lineage>
</organism>
<dbReference type="PANTHER" id="PTHR43747">
    <property type="entry name" value="FAD-BINDING PROTEIN"/>
    <property type="match status" value="1"/>
</dbReference>
<dbReference type="InterPro" id="IPR050816">
    <property type="entry name" value="Flavin-dep_Halogenase_NPB"/>
</dbReference>
<dbReference type="Proteomes" id="UP000320160">
    <property type="component" value="Unassembled WGS sequence"/>
</dbReference>
<dbReference type="GO" id="GO:0004497">
    <property type="term" value="F:monooxygenase activity"/>
    <property type="evidence" value="ECO:0007669"/>
    <property type="project" value="InterPro"/>
</dbReference>
<sequence length="482" mass="52809">MRILYGRSAPMPIDRIVIVGGGVAAWLSALALTLKVTGMIIVIDTEGIDDSLGIPLAIEPTLPSLADLHALIEIDEDNLVVQTGSSFGLGRALSNWGPSEAVAFHPYGEIGANLGPVAFQHLIARIRADGGTANLANYSVAALCAQSGRFAPYRGNARSVLSTMSHGLHLQIDRYRHFIKNAALQNGASVVVGIPEEIHVDAKNQISSIRLSSGQIVMGDFFLDCSGPARLVSGKMAGFSFEDWSEWLPNNEVKQSVTPSTAPPPLYAHVEAHDQGWQRFVSCQDHVEELFFTRRAQMYDAGAYTFTNGRIRTPWTGNCLAIGGAAAVIEPIASTQLHLAASAISRLLDLFPHRRDSSVEAIEYNRRTIEQLENARDYAILHFANQHQSKHRFPGRLANRLSAYQASGRVALYDEETFETWDWIALFETLGIAPRRYDVVADGISRGAIAEHVERVRSVMLTAVSTLPTQQSYLHTRRDDLA</sequence>
<dbReference type="AlphaFoldDB" id="A0A553W939"/>
<evidence type="ECO:0000313" key="1">
    <source>
        <dbReference type="EMBL" id="TSB01207.1"/>
    </source>
</evidence>
<dbReference type="PANTHER" id="PTHR43747:SF4">
    <property type="entry name" value="FLAVIN-DEPENDENT TRYPTOPHAN HALOGENASE"/>
    <property type="match status" value="1"/>
</dbReference>
<dbReference type="EMBL" id="VKKU01000002">
    <property type="protein sequence ID" value="TSB01207.1"/>
    <property type="molecule type" value="Genomic_DNA"/>
</dbReference>
<dbReference type="OrthoDB" id="7526486at2"/>
<proteinExistence type="predicted"/>
<keyword evidence="2" id="KW-1185">Reference proteome</keyword>
<gene>
    <name evidence="1" type="ORF">FOM92_08260</name>
</gene>
<comment type="caution">
    <text evidence="1">The sequence shown here is derived from an EMBL/GenBank/DDBJ whole genome shotgun (WGS) entry which is preliminary data.</text>
</comment>
<accession>A0A553W939</accession>
<dbReference type="InterPro" id="IPR036188">
    <property type="entry name" value="FAD/NAD-bd_sf"/>
</dbReference>
<dbReference type="Gene3D" id="3.50.50.60">
    <property type="entry name" value="FAD/NAD(P)-binding domain"/>
    <property type="match status" value="1"/>
</dbReference>
<protein>
    <submittedName>
        <fullName evidence="1">Tryptophan 7-halogenase</fullName>
    </submittedName>
</protein>
<dbReference type="SUPFAM" id="SSF51905">
    <property type="entry name" value="FAD/NAD(P)-binding domain"/>
    <property type="match status" value="1"/>
</dbReference>
<dbReference type="InterPro" id="IPR006905">
    <property type="entry name" value="Flavin_halogenase"/>
</dbReference>
<name>A0A553W939_9SPHN</name>